<feature type="compositionally biased region" description="Basic and acidic residues" evidence="2">
    <location>
        <begin position="380"/>
        <end position="389"/>
    </location>
</feature>
<dbReference type="Proteomes" id="UP000660729">
    <property type="component" value="Unassembled WGS sequence"/>
</dbReference>
<feature type="compositionally biased region" description="Polar residues" evidence="2">
    <location>
        <begin position="129"/>
        <end position="140"/>
    </location>
</feature>
<accession>A0A8H6VPE2</accession>
<evidence type="ECO:0000256" key="1">
    <source>
        <dbReference type="SAM" id="Coils"/>
    </source>
</evidence>
<feature type="region of interest" description="Disordered" evidence="2">
    <location>
        <begin position="380"/>
        <end position="412"/>
    </location>
</feature>
<sequence>MSSSKTPATRPTKDNMLDFSIGEEEDFMDACAARVHAYGLSEEQKINLDLTTLFDERDWESIASTLPKRTALHTRIYHRNNQNDIHELLRNMLKKMPPTPPGSGANSPKSKKRGRELEVDTNEVDGPQQKRQTTESTSPKAQKAEVTTAPTLLAATPLAEGEISSGELLTRNSASPSASVTEHLSSIPIEDPDSAVEASIGETEQQTEETEAGSDVQSEDGNGKLKAQLEFMRQQLVRSEKRRRDELEAQKKDYEQQLTDLRVAHAKTLENKAAEYATLDSLKYGSDRRVEILEQKLDQVKEDHRDQVKGLRQLRQEAQDDARVEVARMQKELDGAREFSNAQQMLITEIEEEKKKAEEVLFEAQRRSAPLKAQLTKLRERAGLDEQGKPKPKQRLALYGPVPEKSSDAPLHTQHSINHACERYFMQMSKDYFSSSEENWSKYLYKVQGLYKRHGFPVPVYYGGGEKKASEPEVTW</sequence>
<evidence type="ECO:0000313" key="3">
    <source>
        <dbReference type="EMBL" id="KAF7194090.1"/>
    </source>
</evidence>
<dbReference type="AlphaFoldDB" id="A0A8H6VPE2"/>
<dbReference type="OrthoDB" id="3648419at2759"/>
<name>A0A8H6VPE2_9PEZI</name>
<gene>
    <name evidence="3" type="ORF">HII31_04611</name>
</gene>
<dbReference type="EMBL" id="JABCIY010000066">
    <property type="protein sequence ID" value="KAF7194090.1"/>
    <property type="molecule type" value="Genomic_DNA"/>
</dbReference>
<feature type="coiled-coil region" evidence="1">
    <location>
        <begin position="297"/>
        <end position="367"/>
    </location>
</feature>
<protein>
    <submittedName>
        <fullName evidence="3">Uncharacterized protein</fullName>
    </submittedName>
</protein>
<feature type="region of interest" description="Disordered" evidence="2">
    <location>
        <begin position="93"/>
        <end position="224"/>
    </location>
</feature>
<comment type="caution">
    <text evidence="3">The sequence shown here is derived from an EMBL/GenBank/DDBJ whole genome shotgun (WGS) entry which is preliminary data.</text>
</comment>
<keyword evidence="4" id="KW-1185">Reference proteome</keyword>
<proteinExistence type="predicted"/>
<evidence type="ECO:0000256" key="2">
    <source>
        <dbReference type="SAM" id="MobiDB-lite"/>
    </source>
</evidence>
<reference evidence="3" key="1">
    <citation type="submission" date="2020-04" db="EMBL/GenBank/DDBJ databases">
        <title>Draft genome resource of the tomato pathogen Pseudocercospora fuligena.</title>
        <authorList>
            <person name="Zaccaron A."/>
        </authorList>
    </citation>
    <scope>NUCLEOTIDE SEQUENCE</scope>
    <source>
        <strain evidence="3">PF001</strain>
    </source>
</reference>
<keyword evidence="1" id="KW-0175">Coiled coil</keyword>
<feature type="compositionally biased region" description="Low complexity" evidence="2">
    <location>
        <begin position="147"/>
        <end position="159"/>
    </location>
</feature>
<evidence type="ECO:0000313" key="4">
    <source>
        <dbReference type="Proteomes" id="UP000660729"/>
    </source>
</evidence>
<feature type="compositionally biased region" description="Polar residues" evidence="2">
    <location>
        <begin position="170"/>
        <end position="184"/>
    </location>
</feature>
<organism evidence="3 4">
    <name type="scientific">Pseudocercospora fuligena</name>
    <dbReference type="NCBI Taxonomy" id="685502"/>
    <lineage>
        <taxon>Eukaryota</taxon>
        <taxon>Fungi</taxon>
        <taxon>Dikarya</taxon>
        <taxon>Ascomycota</taxon>
        <taxon>Pezizomycotina</taxon>
        <taxon>Dothideomycetes</taxon>
        <taxon>Dothideomycetidae</taxon>
        <taxon>Mycosphaerellales</taxon>
        <taxon>Mycosphaerellaceae</taxon>
        <taxon>Pseudocercospora</taxon>
    </lineage>
</organism>